<dbReference type="InterPro" id="IPR032299">
    <property type="entry name" value="DUF4843"/>
</dbReference>
<reference evidence="1 2" key="1">
    <citation type="submission" date="2016-11" db="EMBL/GenBank/DDBJ databases">
        <authorList>
            <person name="Jaros S."/>
            <person name="Januszkiewicz K."/>
            <person name="Wedrychowicz H."/>
        </authorList>
    </citation>
    <scope>NUCLEOTIDE SEQUENCE [LARGE SCALE GENOMIC DNA]</scope>
    <source>
        <strain evidence="1 2">DSM 24787</strain>
    </source>
</reference>
<evidence type="ECO:0000313" key="1">
    <source>
        <dbReference type="EMBL" id="SIO53093.1"/>
    </source>
</evidence>
<accession>A0A1N6K9G4</accession>
<dbReference type="EMBL" id="FSRA01000002">
    <property type="protein sequence ID" value="SIO53093.1"/>
    <property type="molecule type" value="Genomic_DNA"/>
</dbReference>
<dbReference type="Proteomes" id="UP000185003">
    <property type="component" value="Unassembled WGS sequence"/>
</dbReference>
<proteinExistence type="predicted"/>
<dbReference type="PROSITE" id="PS51257">
    <property type="entry name" value="PROKAR_LIPOPROTEIN"/>
    <property type="match status" value="1"/>
</dbReference>
<sequence>MRSYIYYFLLLTVILAACGKDDRLMYKEDPRIYFSKFATNPDSTDYSFGVKPATLMTDTVYLTLRIMGTATDKDREIKLTIADSSKAKAGYHYNIGPLVMPANAYEVKVPVYLYRKPGLKDSIVTIDFTVVDSKDFKPGYGDKPGLSVYDRLHYKISFNDQLLKPASWDSRLAVSFGVYSATKFKFMIQVTGKTDWNSTIFPGDQNFLIQTVKLALYNYEQANGPMLDENGVRVVFP</sequence>
<name>A0A1N6K9G4_9BACT</name>
<evidence type="ECO:0008006" key="3">
    <source>
        <dbReference type="Google" id="ProtNLM"/>
    </source>
</evidence>
<organism evidence="1 2">
    <name type="scientific">Chitinophaga niabensis</name>
    <dbReference type="NCBI Taxonomy" id="536979"/>
    <lineage>
        <taxon>Bacteria</taxon>
        <taxon>Pseudomonadati</taxon>
        <taxon>Bacteroidota</taxon>
        <taxon>Chitinophagia</taxon>
        <taxon>Chitinophagales</taxon>
        <taxon>Chitinophagaceae</taxon>
        <taxon>Chitinophaga</taxon>
    </lineage>
</organism>
<dbReference type="STRING" id="536979.SAMN04488055_5350"/>
<dbReference type="RefSeq" id="WP_074242588.1">
    <property type="nucleotide sequence ID" value="NZ_FSRA01000002.1"/>
</dbReference>
<evidence type="ECO:0000313" key="2">
    <source>
        <dbReference type="Proteomes" id="UP000185003"/>
    </source>
</evidence>
<protein>
    <recommendedName>
        <fullName evidence="3">DUF4843 domain-containing protein</fullName>
    </recommendedName>
</protein>
<gene>
    <name evidence="1" type="ORF">SAMN04488055_5350</name>
</gene>
<dbReference type="Pfam" id="PF16132">
    <property type="entry name" value="DUF4843"/>
    <property type="match status" value="1"/>
</dbReference>
<keyword evidence="2" id="KW-1185">Reference proteome</keyword>
<dbReference type="AlphaFoldDB" id="A0A1N6K9G4"/>
<dbReference type="OrthoDB" id="1094864at2"/>